<name>A0A1Z8ATA8_9FLAO</name>
<organism evidence="6 7">
    <name type="scientific">Nonlabens dokdonensis</name>
    <dbReference type="NCBI Taxonomy" id="328515"/>
    <lineage>
        <taxon>Bacteria</taxon>
        <taxon>Pseudomonadati</taxon>
        <taxon>Bacteroidota</taxon>
        <taxon>Flavobacteriia</taxon>
        <taxon>Flavobacteriales</taxon>
        <taxon>Flavobacteriaceae</taxon>
        <taxon>Nonlabens</taxon>
    </lineage>
</organism>
<feature type="non-terminal residue" evidence="6">
    <location>
        <position position="711"/>
    </location>
</feature>
<evidence type="ECO:0000256" key="4">
    <source>
        <dbReference type="ARBA" id="ARBA00023136"/>
    </source>
</evidence>
<keyword evidence="2" id="KW-0812">Transmembrane</keyword>
<dbReference type="AlphaFoldDB" id="A0A1Z8ATA8"/>
<proteinExistence type="predicted"/>
<dbReference type="EMBL" id="MAAX01000138">
    <property type="protein sequence ID" value="OUS13569.1"/>
    <property type="molecule type" value="Genomic_DNA"/>
</dbReference>
<reference evidence="7" key="1">
    <citation type="journal article" date="2017" name="Proc. Natl. Acad. Sci. U.S.A.">
        <title>Simulation of Deepwater Horizon oil plume reveals substrate specialization within a complex community of hydrocarbon-degraders.</title>
        <authorList>
            <person name="Hu P."/>
            <person name="Dubinsky E.A."/>
            <person name="Probst A.J."/>
            <person name="Wang J."/>
            <person name="Sieber C.M.K."/>
            <person name="Tom L.M."/>
            <person name="Gardinali P."/>
            <person name="Banfield J.F."/>
            <person name="Atlas R.M."/>
            <person name="Andersen G.L."/>
        </authorList>
    </citation>
    <scope>NUCLEOTIDE SEQUENCE [LARGE SCALE GENOMIC DNA]</scope>
</reference>
<dbReference type="GO" id="GO:0009306">
    <property type="term" value="P:protein secretion"/>
    <property type="evidence" value="ECO:0007669"/>
    <property type="project" value="InterPro"/>
</dbReference>
<keyword evidence="4" id="KW-0472">Membrane</keyword>
<dbReference type="Proteomes" id="UP000196102">
    <property type="component" value="Unassembled WGS sequence"/>
</dbReference>
<dbReference type="InterPro" id="IPR007452">
    <property type="entry name" value="TamB_C"/>
</dbReference>
<evidence type="ECO:0000256" key="2">
    <source>
        <dbReference type="ARBA" id="ARBA00022692"/>
    </source>
</evidence>
<protein>
    <recommendedName>
        <fullName evidence="5">Translocation and assembly module TamB C-terminal domain-containing protein</fullName>
    </recommendedName>
</protein>
<comment type="caution">
    <text evidence="6">The sequence shown here is derived from an EMBL/GenBank/DDBJ whole genome shotgun (WGS) entry which is preliminary data.</text>
</comment>
<dbReference type="GO" id="GO:0005886">
    <property type="term" value="C:plasma membrane"/>
    <property type="evidence" value="ECO:0007669"/>
    <property type="project" value="InterPro"/>
</dbReference>
<evidence type="ECO:0000256" key="3">
    <source>
        <dbReference type="ARBA" id="ARBA00022989"/>
    </source>
</evidence>
<dbReference type="PANTHER" id="PTHR36985">
    <property type="entry name" value="TRANSLOCATION AND ASSEMBLY MODULE SUBUNIT TAMB"/>
    <property type="match status" value="1"/>
</dbReference>
<evidence type="ECO:0000256" key="1">
    <source>
        <dbReference type="ARBA" id="ARBA00004167"/>
    </source>
</evidence>
<feature type="non-terminal residue" evidence="6">
    <location>
        <position position="1"/>
    </location>
</feature>
<gene>
    <name evidence="6" type="ORF">A9Q93_09125</name>
</gene>
<sequence>EEDLGVTLPKEIALNATANGSLTDVTAQANLETSLGNFAVDGNFSNNEQIAFDTKLKAQEINLAELLAMPELGNLSLAIETKGSGSDISTLDATIDGEIEQFAYNEYPLKNIPINGSIDNGLAQIKSQFKDENINIALDANAALDTELTTASAFVDVVGINLQAFGIASRNIRAAGKIEVDYSGNTEKYEVKTNIDDGIAVFDQQSYLLGDLDMDAFVTTDSTSVNVKNKMLDLELRSNTDPQNLASALQRHIDRYLTSSTAMDTVQPVKMNIKGTVSPAPILRDVILPGLQSLDTIQIGVNFNERKRVLNSEIAIPFLNYAGSKVDSLVISSKSDEQNLEFNLGFKNIASGPIQIKRTDLSGIVSNNVLNLEFTSYDDEERLMHFASTLSRKRDINGIENLIFNLSLDDLILNKKPWSIPDNNEIAVGEEALVFDNFKLTNESQSIELRSDLENIENQHLGLLFDGFRLQGFMSYLNPDEKLATGAVNGEFILDDIYGTTGFIADLDVNQLHILEVPMGTLHLDANSLDGAQYDMDLMIKGDNVDLELKGDYKASEVAANLNLELDINKMAMQTIAGLSGDFLTEGTGSMNGSFKVTGSTLEPEYNGEINFNQAQINVAMLDTSFELRDETIIATNEKITLNDIKVYDAQGDVFNVDGTVGTEDLLNPTFDLKLKARSFMALNSSAEDNDLYYGKATFDADATIKGDLNL</sequence>
<dbReference type="Pfam" id="PF04357">
    <property type="entry name" value="TamB"/>
    <property type="match status" value="1"/>
</dbReference>
<dbReference type="PANTHER" id="PTHR36985:SF1">
    <property type="entry name" value="TRANSLOCATION AND ASSEMBLY MODULE SUBUNIT TAMB"/>
    <property type="match status" value="1"/>
</dbReference>
<comment type="subcellular location">
    <subcellularLocation>
        <location evidence="1">Membrane</location>
        <topology evidence="1">Single-pass membrane protein</topology>
    </subcellularLocation>
</comment>
<evidence type="ECO:0000313" key="6">
    <source>
        <dbReference type="EMBL" id="OUS13569.1"/>
    </source>
</evidence>
<keyword evidence="3" id="KW-1133">Transmembrane helix</keyword>
<feature type="domain" description="Translocation and assembly module TamB C-terminal" evidence="5">
    <location>
        <begin position="649"/>
        <end position="710"/>
    </location>
</feature>
<accession>A0A1Z8ATA8</accession>
<dbReference type="RefSeq" id="WP_303687119.1">
    <property type="nucleotide sequence ID" value="NZ_MAAX01000138.1"/>
</dbReference>
<evidence type="ECO:0000313" key="7">
    <source>
        <dbReference type="Proteomes" id="UP000196102"/>
    </source>
</evidence>
<evidence type="ECO:0000259" key="5">
    <source>
        <dbReference type="Pfam" id="PF04357"/>
    </source>
</evidence>